<evidence type="ECO:0000256" key="8">
    <source>
        <dbReference type="ARBA" id="ARBA00022840"/>
    </source>
</evidence>
<dbReference type="EC" id="2.7.7.18" evidence="11"/>
<organism evidence="13 14">
    <name type="scientific">Anaerobaca lacustris</name>
    <dbReference type="NCBI Taxonomy" id="3044600"/>
    <lineage>
        <taxon>Bacteria</taxon>
        <taxon>Pseudomonadati</taxon>
        <taxon>Planctomycetota</taxon>
        <taxon>Phycisphaerae</taxon>
        <taxon>Sedimentisphaerales</taxon>
        <taxon>Anaerobacaceae</taxon>
        <taxon>Anaerobaca</taxon>
    </lineage>
</organism>
<dbReference type="GO" id="GO:0004515">
    <property type="term" value="F:nicotinate-nucleotide adenylyltransferase activity"/>
    <property type="evidence" value="ECO:0007669"/>
    <property type="project" value="UniProtKB-UniRule"/>
</dbReference>
<dbReference type="InterPro" id="IPR005248">
    <property type="entry name" value="NadD/NMNAT"/>
</dbReference>
<evidence type="ECO:0000256" key="3">
    <source>
        <dbReference type="ARBA" id="ARBA00009014"/>
    </source>
</evidence>
<evidence type="ECO:0000259" key="12">
    <source>
        <dbReference type="Pfam" id="PF01467"/>
    </source>
</evidence>
<reference evidence="13" key="1">
    <citation type="submission" date="2023-05" db="EMBL/GenBank/DDBJ databases">
        <title>Anaerotaeda fermentans gen. nov., sp. nov., a novel anaerobic planctomycete of the new family within the order Sedimentisphaerales isolated from Taman Peninsula, Russia.</title>
        <authorList>
            <person name="Khomyakova M.A."/>
            <person name="Merkel A.Y."/>
            <person name="Slobodkin A.I."/>
        </authorList>
    </citation>
    <scope>NUCLEOTIDE SEQUENCE</scope>
    <source>
        <strain evidence="13">M17dextr</strain>
    </source>
</reference>
<evidence type="ECO:0000256" key="5">
    <source>
        <dbReference type="ARBA" id="ARBA00022679"/>
    </source>
</evidence>
<keyword evidence="6 11" id="KW-0548">Nucleotidyltransferase</keyword>
<dbReference type="NCBIfam" id="NF000840">
    <property type="entry name" value="PRK00071.1-3"/>
    <property type="match status" value="1"/>
</dbReference>
<dbReference type="InterPro" id="IPR014729">
    <property type="entry name" value="Rossmann-like_a/b/a_fold"/>
</dbReference>
<evidence type="ECO:0000256" key="1">
    <source>
        <dbReference type="ARBA" id="ARBA00002324"/>
    </source>
</evidence>
<dbReference type="HAMAP" id="MF_00244">
    <property type="entry name" value="NaMN_adenylyltr"/>
    <property type="match status" value="1"/>
</dbReference>
<evidence type="ECO:0000313" key="14">
    <source>
        <dbReference type="Proteomes" id="UP001431776"/>
    </source>
</evidence>
<keyword evidence="4 11" id="KW-0662">Pyridine nucleotide biosynthesis</keyword>
<keyword evidence="14" id="KW-1185">Reference proteome</keyword>
<comment type="function">
    <text evidence="1 11">Catalyzes the reversible adenylation of nicotinate mononucleotide (NaMN) to nicotinic acid adenine dinucleotide (NaAD).</text>
</comment>
<evidence type="ECO:0000313" key="13">
    <source>
        <dbReference type="EMBL" id="MDI6448261.1"/>
    </source>
</evidence>
<dbReference type="GO" id="GO:0009435">
    <property type="term" value="P:NAD+ biosynthetic process"/>
    <property type="evidence" value="ECO:0007669"/>
    <property type="project" value="UniProtKB-UniRule"/>
</dbReference>
<evidence type="ECO:0000256" key="2">
    <source>
        <dbReference type="ARBA" id="ARBA00005019"/>
    </source>
</evidence>
<comment type="caution">
    <text evidence="13">The sequence shown here is derived from an EMBL/GenBank/DDBJ whole genome shotgun (WGS) entry which is preliminary data.</text>
</comment>
<evidence type="ECO:0000256" key="11">
    <source>
        <dbReference type="HAMAP-Rule" id="MF_00244"/>
    </source>
</evidence>
<proteinExistence type="inferred from homology"/>
<evidence type="ECO:0000256" key="4">
    <source>
        <dbReference type="ARBA" id="ARBA00022642"/>
    </source>
</evidence>
<dbReference type="GO" id="GO:0005524">
    <property type="term" value="F:ATP binding"/>
    <property type="evidence" value="ECO:0007669"/>
    <property type="project" value="UniProtKB-KW"/>
</dbReference>
<dbReference type="PANTHER" id="PTHR39321">
    <property type="entry name" value="NICOTINATE-NUCLEOTIDE ADENYLYLTRANSFERASE-RELATED"/>
    <property type="match status" value="1"/>
</dbReference>
<comment type="similarity">
    <text evidence="3 11">Belongs to the NadD family.</text>
</comment>
<accession>A0AAW6TXT0</accession>
<evidence type="ECO:0000256" key="10">
    <source>
        <dbReference type="ARBA" id="ARBA00048721"/>
    </source>
</evidence>
<evidence type="ECO:0000256" key="7">
    <source>
        <dbReference type="ARBA" id="ARBA00022741"/>
    </source>
</evidence>
<dbReference type="InterPro" id="IPR004821">
    <property type="entry name" value="Cyt_trans-like"/>
</dbReference>
<dbReference type="CDD" id="cd02165">
    <property type="entry name" value="NMNAT"/>
    <property type="match status" value="1"/>
</dbReference>
<comment type="catalytic activity">
    <reaction evidence="10 11">
        <text>nicotinate beta-D-ribonucleotide + ATP + H(+) = deamido-NAD(+) + diphosphate</text>
        <dbReference type="Rhea" id="RHEA:22860"/>
        <dbReference type="ChEBI" id="CHEBI:15378"/>
        <dbReference type="ChEBI" id="CHEBI:30616"/>
        <dbReference type="ChEBI" id="CHEBI:33019"/>
        <dbReference type="ChEBI" id="CHEBI:57502"/>
        <dbReference type="ChEBI" id="CHEBI:58437"/>
        <dbReference type="EC" id="2.7.7.18"/>
    </reaction>
</comment>
<comment type="pathway">
    <text evidence="2 11">Cofactor biosynthesis; NAD(+) biosynthesis; deamido-NAD(+) from nicotinate D-ribonucleotide: step 1/1.</text>
</comment>
<dbReference type="Proteomes" id="UP001431776">
    <property type="component" value="Unassembled WGS sequence"/>
</dbReference>
<protein>
    <recommendedName>
        <fullName evidence="11">Probable nicotinate-nucleotide adenylyltransferase</fullName>
        <ecNumber evidence="11">2.7.7.18</ecNumber>
    </recommendedName>
    <alternativeName>
        <fullName evidence="11">Deamido-NAD(+) diphosphorylase</fullName>
    </alternativeName>
    <alternativeName>
        <fullName evidence="11">Deamido-NAD(+) pyrophosphorylase</fullName>
    </alternativeName>
    <alternativeName>
        <fullName evidence="11">Nicotinate mononucleotide adenylyltransferase</fullName>
        <shortName evidence="11">NaMN adenylyltransferase</shortName>
    </alternativeName>
</protein>
<evidence type="ECO:0000256" key="9">
    <source>
        <dbReference type="ARBA" id="ARBA00023027"/>
    </source>
</evidence>
<dbReference type="PANTHER" id="PTHR39321:SF3">
    <property type="entry name" value="PHOSPHOPANTETHEINE ADENYLYLTRANSFERASE"/>
    <property type="match status" value="1"/>
</dbReference>
<keyword evidence="5 11" id="KW-0808">Transferase</keyword>
<dbReference type="SUPFAM" id="SSF52374">
    <property type="entry name" value="Nucleotidylyl transferase"/>
    <property type="match status" value="1"/>
</dbReference>
<dbReference type="Gene3D" id="3.40.50.620">
    <property type="entry name" value="HUPs"/>
    <property type="match status" value="1"/>
</dbReference>
<evidence type="ECO:0000256" key="6">
    <source>
        <dbReference type="ARBA" id="ARBA00022695"/>
    </source>
</evidence>
<keyword evidence="8 11" id="KW-0067">ATP-binding</keyword>
<keyword evidence="9 11" id="KW-0520">NAD</keyword>
<sequence>MAKRKIALFGGTFDPIHLGHTRVAEAAAKQIDAENVVFIPAKCSPLKGFSPNATDDDRLRMIELATRGNERFSVSDCELHRPAPSYTLDTVKHFQRECGDDALIYWLIGADSVDDLVLWHRIDELIDVCRLAVMVRGGYAAPSFDRHLQVLGRNRVEKLRRNVIETPSIDISSTLIRRRLAAGEDVGDMLCPDVMDYIRKRGLYRRN</sequence>
<dbReference type="EMBL" id="JASCXX010000004">
    <property type="protein sequence ID" value="MDI6448261.1"/>
    <property type="molecule type" value="Genomic_DNA"/>
</dbReference>
<dbReference type="Pfam" id="PF01467">
    <property type="entry name" value="CTP_transf_like"/>
    <property type="match status" value="1"/>
</dbReference>
<dbReference type="NCBIfam" id="TIGR00125">
    <property type="entry name" value="cyt_tran_rel"/>
    <property type="match status" value="1"/>
</dbReference>
<dbReference type="RefSeq" id="WP_349243669.1">
    <property type="nucleotide sequence ID" value="NZ_JASCXX010000004.1"/>
</dbReference>
<dbReference type="NCBIfam" id="TIGR00482">
    <property type="entry name" value="nicotinate (nicotinamide) nucleotide adenylyltransferase"/>
    <property type="match status" value="1"/>
</dbReference>
<name>A0AAW6TXT0_9BACT</name>
<dbReference type="AlphaFoldDB" id="A0AAW6TXT0"/>
<gene>
    <name evidence="11 13" type="primary">nadD</name>
    <name evidence="13" type="ORF">QJ522_04330</name>
</gene>
<keyword evidence="7 11" id="KW-0547">Nucleotide-binding</keyword>
<feature type="domain" description="Cytidyltransferase-like" evidence="12">
    <location>
        <begin position="8"/>
        <end position="179"/>
    </location>
</feature>